<protein>
    <submittedName>
        <fullName evidence="2">Helix-turn-helix, AraC domain protein</fullName>
    </submittedName>
</protein>
<accession>I2GEU9</accession>
<dbReference type="eggNOG" id="COG4977">
    <property type="taxonomic scope" value="Bacteria"/>
</dbReference>
<keyword evidence="3" id="KW-1185">Reference proteome</keyword>
<dbReference type="SMART" id="SM00342">
    <property type="entry name" value="HTH_ARAC"/>
    <property type="match status" value="1"/>
</dbReference>
<dbReference type="InterPro" id="IPR018060">
    <property type="entry name" value="HTH_AraC"/>
</dbReference>
<reference evidence="2 3" key="1">
    <citation type="journal article" date="2012" name="J. Bacteriol.">
        <title>Genome Sequence of the Filamentous Bacterium Fibrisoma limi BUZ 3T.</title>
        <authorList>
            <person name="Filippini M."/>
            <person name="Qi W."/>
            <person name="Jaenicke S."/>
            <person name="Goesmann A."/>
            <person name="Smits T.H."/>
            <person name="Bagheri H.C."/>
        </authorList>
    </citation>
    <scope>NUCLEOTIDE SEQUENCE [LARGE SCALE GENOMIC DNA]</scope>
    <source>
        <strain evidence="3">BUZ 3T</strain>
    </source>
</reference>
<dbReference type="RefSeq" id="WP_009281008.1">
    <property type="nucleotide sequence ID" value="NZ_CAIT01000005.1"/>
</dbReference>
<sequence length="269" mass="31420">MTEIFDNIRKLYRFYVPTNELAEYIEFFSESSAEETYRHVADNRFTVRMFPSWTPTCYINLGEPYQMVVGTSRYLVRKEIDVLLLRNSVVERFNLPTDHIFTIKFYPGGLEAVLGVNQVHLVDQVVRLETILPAELIQRIKRLTAFEERIELLESFFLSQYLSRKRADHYQTIVSNTIGTFEASGLVLNPGQLADRTFVTSKTINRYFHRVVGTSPKQYLSAVRVRAALTGYVANRNQFSPDDFGYYDMSHFYKDVVRFTGQKLSRLRK</sequence>
<dbReference type="Proteomes" id="UP000009309">
    <property type="component" value="Unassembled WGS sequence"/>
</dbReference>
<dbReference type="GO" id="GO:0003700">
    <property type="term" value="F:DNA-binding transcription factor activity"/>
    <property type="evidence" value="ECO:0007669"/>
    <property type="project" value="InterPro"/>
</dbReference>
<organism evidence="2 3">
    <name type="scientific">Fibrisoma limi BUZ 3</name>
    <dbReference type="NCBI Taxonomy" id="1185876"/>
    <lineage>
        <taxon>Bacteria</taxon>
        <taxon>Pseudomonadati</taxon>
        <taxon>Bacteroidota</taxon>
        <taxon>Cytophagia</taxon>
        <taxon>Cytophagales</taxon>
        <taxon>Spirosomataceae</taxon>
        <taxon>Fibrisoma</taxon>
    </lineage>
</organism>
<dbReference type="GO" id="GO:0043565">
    <property type="term" value="F:sequence-specific DNA binding"/>
    <property type="evidence" value="ECO:0007669"/>
    <property type="project" value="InterPro"/>
</dbReference>
<dbReference type="PROSITE" id="PS01124">
    <property type="entry name" value="HTH_ARAC_FAMILY_2"/>
    <property type="match status" value="1"/>
</dbReference>
<proteinExistence type="predicted"/>
<dbReference type="Pfam" id="PF12833">
    <property type="entry name" value="HTH_18"/>
    <property type="match status" value="1"/>
</dbReference>
<dbReference type="OrthoDB" id="935959at2"/>
<feature type="domain" description="HTH araC/xylS-type" evidence="1">
    <location>
        <begin position="171"/>
        <end position="269"/>
    </location>
</feature>
<comment type="caution">
    <text evidence="2">The sequence shown here is derived from an EMBL/GenBank/DDBJ whole genome shotgun (WGS) entry which is preliminary data.</text>
</comment>
<evidence type="ECO:0000313" key="3">
    <source>
        <dbReference type="Proteomes" id="UP000009309"/>
    </source>
</evidence>
<evidence type="ECO:0000313" key="2">
    <source>
        <dbReference type="EMBL" id="CCH52424.1"/>
    </source>
</evidence>
<dbReference type="EMBL" id="CAIT01000005">
    <property type="protein sequence ID" value="CCH52424.1"/>
    <property type="molecule type" value="Genomic_DNA"/>
</dbReference>
<name>I2GEU9_9BACT</name>
<dbReference type="AlphaFoldDB" id="I2GEU9"/>
<dbReference type="Gene3D" id="1.10.10.60">
    <property type="entry name" value="Homeodomain-like"/>
    <property type="match status" value="1"/>
</dbReference>
<evidence type="ECO:0000259" key="1">
    <source>
        <dbReference type="PROSITE" id="PS01124"/>
    </source>
</evidence>
<dbReference type="STRING" id="1185876.BN8_01426"/>
<gene>
    <name evidence="2" type="ORF">BN8_01426</name>
</gene>